<dbReference type="AlphaFoldDB" id="A0A1T1GYH7"/>
<dbReference type="InterPro" id="IPR005017">
    <property type="entry name" value="OMPP1/FadL/TodX"/>
</dbReference>
<evidence type="ECO:0000256" key="4">
    <source>
        <dbReference type="ARBA" id="ARBA00022692"/>
    </source>
</evidence>
<evidence type="ECO:0000256" key="5">
    <source>
        <dbReference type="ARBA" id="ARBA00022729"/>
    </source>
</evidence>
<reference evidence="8 9" key="1">
    <citation type="submission" date="2017-02" db="EMBL/GenBank/DDBJ databases">
        <title>Acinetobacter sp. ANC 4945, whole genome shotgun sequencing project.</title>
        <authorList>
            <person name="Radolfova-Krizova L."/>
            <person name="Al Atrouni A."/>
            <person name="Nemec A."/>
        </authorList>
    </citation>
    <scope>NUCLEOTIDE SEQUENCE [LARGE SCALE GENOMIC DNA]</scope>
    <source>
        <strain evidence="8 9">ANC 4945</strain>
    </source>
</reference>
<name>A0A1T1GYH7_9GAMM</name>
<keyword evidence="5" id="KW-0732">Signal</keyword>
<comment type="similarity">
    <text evidence="2">Belongs to the OmpP1/FadL family.</text>
</comment>
<evidence type="ECO:0000256" key="6">
    <source>
        <dbReference type="ARBA" id="ARBA00023136"/>
    </source>
</evidence>
<keyword evidence="3" id="KW-1134">Transmembrane beta strand</keyword>
<protein>
    <recommendedName>
        <fullName evidence="10">Transport of long-chain fatty acid</fullName>
    </recommendedName>
</protein>
<gene>
    <name evidence="8" type="ORF">B1202_09445</name>
</gene>
<keyword evidence="9" id="KW-1185">Reference proteome</keyword>
<dbReference type="Proteomes" id="UP000191160">
    <property type="component" value="Unassembled WGS sequence"/>
</dbReference>
<keyword evidence="7" id="KW-0998">Cell outer membrane</keyword>
<evidence type="ECO:0000256" key="7">
    <source>
        <dbReference type="ARBA" id="ARBA00023237"/>
    </source>
</evidence>
<dbReference type="PANTHER" id="PTHR35093:SF8">
    <property type="entry name" value="OUTER MEMBRANE PROTEIN NMB0088-RELATED"/>
    <property type="match status" value="1"/>
</dbReference>
<dbReference type="GO" id="GO:0015483">
    <property type="term" value="F:long-chain fatty acid transporting porin activity"/>
    <property type="evidence" value="ECO:0007669"/>
    <property type="project" value="TreeGrafter"/>
</dbReference>
<accession>A0A1T1GYH7</accession>
<evidence type="ECO:0008006" key="10">
    <source>
        <dbReference type="Google" id="ProtNLM"/>
    </source>
</evidence>
<organism evidence="8 9">
    <name type="scientific">Acinetobacter amyesii</name>
    <dbReference type="NCBI Taxonomy" id="2942470"/>
    <lineage>
        <taxon>Bacteria</taxon>
        <taxon>Pseudomonadati</taxon>
        <taxon>Pseudomonadota</taxon>
        <taxon>Gammaproteobacteria</taxon>
        <taxon>Moraxellales</taxon>
        <taxon>Moraxellaceae</taxon>
        <taxon>Acinetobacter</taxon>
    </lineage>
</organism>
<evidence type="ECO:0000256" key="3">
    <source>
        <dbReference type="ARBA" id="ARBA00022452"/>
    </source>
</evidence>
<sequence length="404" mass="44982">MKNQFVAVAVGIVCPIQIMYAAGIENSDQSISAFLEPGNYTEASFAYVDAQVDGKVQNQGLISELGITDFSTGNLAHQQFSGKFALKIQPHENISAGVIYEQPFHTDISYQYSPRLPDGSNIDIESADINFRTHNLTGLVGYQPNKNWNIYSGLSLQTFKGDLKISGQQYAALNGYHTDFKQDEALGWLLGFSYQIPEYALKTSLTYRSKIKHDNKTSESTLYSNGPFQLVPDTHTSIQTPQSVNFEFQTAISPHNVVYGTVRWINWKDFSIQPPQFNAVLQYAALDPQYRDLADIQLVEYQKDQWSGKLGIAHQFNPSWLAAAEFIWDNGTGNAASTLNPSDGYRGLGLGVMHKFNPNNFLATGLYYMKLSKPSNTETSHISGLASVSDNDAMIYGLKFGHRF</sequence>
<dbReference type="Gene3D" id="2.40.160.60">
    <property type="entry name" value="Outer membrane protein transport protein (OMPP1/FadL/TodX)"/>
    <property type="match status" value="1"/>
</dbReference>
<keyword evidence="6" id="KW-0472">Membrane</keyword>
<dbReference type="Pfam" id="PF03349">
    <property type="entry name" value="Toluene_X"/>
    <property type="match status" value="1"/>
</dbReference>
<dbReference type="GO" id="GO:0009279">
    <property type="term" value="C:cell outer membrane"/>
    <property type="evidence" value="ECO:0007669"/>
    <property type="project" value="UniProtKB-SubCell"/>
</dbReference>
<evidence type="ECO:0000313" key="9">
    <source>
        <dbReference type="Proteomes" id="UP000191160"/>
    </source>
</evidence>
<dbReference type="RefSeq" id="WP_228145154.1">
    <property type="nucleotide sequence ID" value="NZ_JAMCOZ010000003.1"/>
</dbReference>
<dbReference type="EMBL" id="MVKX01000005">
    <property type="protein sequence ID" value="OOV82668.1"/>
    <property type="molecule type" value="Genomic_DNA"/>
</dbReference>
<evidence type="ECO:0000256" key="1">
    <source>
        <dbReference type="ARBA" id="ARBA00004571"/>
    </source>
</evidence>
<comment type="caution">
    <text evidence="8">The sequence shown here is derived from an EMBL/GenBank/DDBJ whole genome shotgun (WGS) entry which is preliminary data.</text>
</comment>
<keyword evidence="4" id="KW-0812">Transmembrane</keyword>
<evidence type="ECO:0000313" key="8">
    <source>
        <dbReference type="EMBL" id="OOV82668.1"/>
    </source>
</evidence>
<proteinExistence type="inferred from homology"/>
<evidence type="ECO:0000256" key="2">
    <source>
        <dbReference type="ARBA" id="ARBA00008163"/>
    </source>
</evidence>
<dbReference type="PANTHER" id="PTHR35093">
    <property type="entry name" value="OUTER MEMBRANE PROTEIN NMB0088-RELATED"/>
    <property type="match status" value="1"/>
</dbReference>
<comment type="subcellular location">
    <subcellularLocation>
        <location evidence="1">Cell outer membrane</location>
        <topology evidence="1">Multi-pass membrane protein</topology>
    </subcellularLocation>
</comment>
<dbReference type="SUPFAM" id="SSF56935">
    <property type="entry name" value="Porins"/>
    <property type="match status" value="1"/>
</dbReference>